<keyword evidence="2" id="KW-1185">Reference proteome</keyword>
<dbReference type="RefSeq" id="WP_146166475.1">
    <property type="nucleotide sequence ID" value="NZ_CP160205.1"/>
</dbReference>
<sequence length="78" mass="9138">MDIQTEKIALAKRVLDIEDEILLKELKTLLEVHGNYSPLDLPDYVKEGVEKSRRQVEEGQTIPHNEVMGKYPKYYKHL</sequence>
<name>A0A2T5JC01_9SPHI</name>
<evidence type="ECO:0000313" key="1">
    <source>
        <dbReference type="EMBL" id="PTQ99278.1"/>
    </source>
</evidence>
<reference evidence="1 2" key="1">
    <citation type="submission" date="2018-04" db="EMBL/GenBank/DDBJ databases">
        <title>Genomic Encyclopedia of Archaeal and Bacterial Type Strains, Phase II (KMG-II): from individual species to whole genera.</title>
        <authorList>
            <person name="Goeker M."/>
        </authorList>
    </citation>
    <scope>NUCLEOTIDE SEQUENCE [LARGE SCALE GENOMIC DNA]</scope>
    <source>
        <strain evidence="1 2">DSM 26809</strain>
    </source>
</reference>
<dbReference type="OrthoDB" id="963033at2"/>
<accession>A0A2T5JC01</accession>
<evidence type="ECO:0000313" key="2">
    <source>
        <dbReference type="Proteomes" id="UP000244168"/>
    </source>
</evidence>
<protein>
    <submittedName>
        <fullName evidence="1">Uncharacterized protein</fullName>
    </submittedName>
</protein>
<gene>
    <name evidence="1" type="ORF">C8P68_10294</name>
</gene>
<organism evidence="1 2">
    <name type="scientific">Mucilaginibacter yixingensis</name>
    <dbReference type="NCBI Taxonomy" id="1295612"/>
    <lineage>
        <taxon>Bacteria</taxon>
        <taxon>Pseudomonadati</taxon>
        <taxon>Bacteroidota</taxon>
        <taxon>Sphingobacteriia</taxon>
        <taxon>Sphingobacteriales</taxon>
        <taxon>Sphingobacteriaceae</taxon>
        <taxon>Mucilaginibacter</taxon>
    </lineage>
</organism>
<comment type="caution">
    <text evidence="1">The sequence shown here is derived from an EMBL/GenBank/DDBJ whole genome shotgun (WGS) entry which is preliminary data.</text>
</comment>
<proteinExistence type="predicted"/>
<dbReference type="EMBL" id="QAOQ01000002">
    <property type="protein sequence ID" value="PTQ99278.1"/>
    <property type="molecule type" value="Genomic_DNA"/>
</dbReference>
<dbReference type="AlphaFoldDB" id="A0A2T5JC01"/>
<dbReference type="Proteomes" id="UP000244168">
    <property type="component" value="Unassembled WGS sequence"/>
</dbReference>